<evidence type="ECO:0000256" key="1">
    <source>
        <dbReference type="ARBA" id="ARBA00007768"/>
    </source>
</evidence>
<name>A0A846ZHV0_9LACO</name>
<proteinExistence type="inferred from homology"/>
<dbReference type="RefSeq" id="WP_168676394.1">
    <property type="nucleotide sequence ID" value="NZ_BPKV01000004.1"/>
</dbReference>
<evidence type="ECO:0000256" key="2">
    <source>
        <dbReference type="ARBA" id="ARBA00019014"/>
    </source>
</evidence>
<dbReference type="InterPro" id="IPR005627">
    <property type="entry name" value="CutC-like"/>
</dbReference>
<evidence type="ECO:0000313" key="3">
    <source>
        <dbReference type="EMBL" id="NKZ18293.1"/>
    </source>
</evidence>
<dbReference type="SUPFAM" id="SSF110395">
    <property type="entry name" value="CutC-like"/>
    <property type="match status" value="1"/>
</dbReference>
<comment type="similarity">
    <text evidence="1">Belongs to the CutC family.</text>
</comment>
<dbReference type="EMBL" id="JAAXPO010000003">
    <property type="protein sequence ID" value="NKZ18293.1"/>
    <property type="molecule type" value="Genomic_DNA"/>
</dbReference>
<protein>
    <recommendedName>
        <fullName evidence="2">Copper homeostasis protein cutC homolog</fullName>
    </recommendedName>
</protein>
<dbReference type="Proteomes" id="UP000590460">
    <property type="component" value="Unassembled WGS sequence"/>
</dbReference>
<sequence>MTITIREAAVDSVEAAKLMRRKGANRIELNAHLEVGGLTPDTRTIIDTLIAIDDVPVVVMIRPRPGDYAYSDAELQQMQDSIHQIADVGGQYVTFGVVRDQQLDRQAMADLIDLAASRELEVVMHMAFDEIDVSAQPAAMHWLAEHRVKRILMHGGPLTTPIISALPTIQALVNTAPADLTILPGGGITSENAQYIADSLGVTEVHGSKIV</sequence>
<comment type="caution">
    <text evidence="3">The sequence shown here is derived from an EMBL/GenBank/DDBJ whole genome shotgun (WGS) entry which is preliminary data.</text>
</comment>
<accession>A0A846ZHV0</accession>
<dbReference type="Pfam" id="PF03932">
    <property type="entry name" value="CutC"/>
    <property type="match status" value="1"/>
</dbReference>
<reference evidence="3 4" key="1">
    <citation type="submission" date="2020-04" db="EMBL/GenBank/DDBJ databases">
        <title>MicrobeNet Type strains.</title>
        <authorList>
            <person name="Nicholson A.C."/>
        </authorList>
    </citation>
    <scope>NUCLEOTIDE SEQUENCE [LARGE SCALE GENOMIC DNA]</scope>
    <source>
        <strain evidence="3 4">CCUG 54536</strain>
    </source>
</reference>
<gene>
    <name evidence="3" type="ORF">HF966_03775</name>
</gene>
<dbReference type="InterPro" id="IPR036822">
    <property type="entry name" value="CutC-like_dom_sf"/>
</dbReference>
<evidence type="ECO:0000313" key="4">
    <source>
        <dbReference type="Proteomes" id="UP000590460"/>
    </source>
</evidence>
<dbReference type="GO" id="GO:0005507">
    <property type="term" value="F:copper ion binding"/>
    <property type="evidence" value="ECO:0007669"/>
    <property type="project" value="TreeGrafter"/>
</dbReference>
<dbReference type="PANTHER" id="PTHR12598:SF0">
    <property type="entry name" value="COPPER HOMEOSTASIS PROTEIN CUTC HOMOLOG"/>
    <property type="match status" value="1"/>
</dbReference>
<dbReference type="Gene3D" id="3.20.20.380">
    <property type="entry name" value="Copper homeostasis (CutC) domain"/>
    <property type="match status" value="1"/>
</dbReference>
<dbReference type="AlphaFoldDB" id="A0A846ZHV0"/>
<dbReference type="PANTHER" id="PTHR12598">
    <property type="entry name" value="COPPER HOMEOSTASIS PROTEIN CUTC"/>
    <property type="match status" value="1"/>
</dbReference>
<organism evidence="3 4">
    <name type="scientific">Leuconostoc holzapfelii</name>
    <dbReference type="NCBI Taxonomy" id="434464"/>
    <lineage>
        <taxon>Bacteria</taxon>
        <taxon>Bacillati</taxon>
        <taxon>Bacillota</taxon>
        <taxon>Bacilli</taxon>
        <taxon>Lactobacillales</taxon>
        <taxon>Lactobacillaceae</taxon>
        <taxon>Leuconostoc</taxon>
    </lineage>
</organism>